<gene>
    <name evidence="6" type="ORF">ACFOGJ_00310</name>
</gene>
<dbReference type="InterPro" id="IPR047952">
    <property type="entry name" value="Transpos_IS4"/>
</dbReference>
<reference evidence="7" key="1">
    <citation type="journal article" date="2019" name="Int. J. Syst. Evol. Microbiol.">
        <title>The Global Catalogue of Microorganisms (GCM) 10K type strain sequencing project: providing services to taxonomists for standard genome sequencing and annotation.</title>
        <authorList>
            <consortium name="The Broad Institute Genomics Platform"/>
            <consortium name="The Broad Institute Genome Sequencing Center for Infectious Disease"/>
            <person name="Wu L."/>
            <person name="Ma J."/>
        </authorList>
    </citation>
    <scope>NUCLEOTIDE SEQUENCE [LARGE SCALE GENOMIC DNA]</scope>
    <source>
        <strain evidence="7">KCTC 42964</strain>
    </source>
</reference>
<evidence type="ECO:0000256" key="1">
    <source>
        <dbReference type="ARBA" id="ARBA00010075"/>
    </source>
</evidence>
<evidence type="ECO:0000256" key="4">
    <source>
        <dbReference type="ARBA" id="ARBA00023172"/>
    </source>
</evidence>
<keyword evidence="3" id="KW-0238">DNA-binding</keyword>
<comment type="similarity">
    <text evidence="1">Belongs to the transposase 11 family.</text>
</comment>
<dbReference type="EMBL" id="JBHRTR010000002">
    <property type="protein sequence ID" value="MFC3225651.1"/>
    <property type="molecule type" value="Genomic_DNA"/>
</dbReference>
<keyword evidence="2" id="KW-0815">Transposition</keyword>
<comment type="caution">
    <text evidence="6">The sequence shown here is derived from an EMBL/GenBank/DDBJ whole genome shotgun (WGS) entry which is preliminary data.</text>
</comment>
<evidence type="ECO:0000256" key="3">
    <source>
        <dbReference type="ARBA" id="ARBA00023125"/>
    </source>
</evidence>
<organism evidence="6 7">
    <name type="scientific">Marinibaculum pumilum</name>
    <dbReference type="NCBI Taxonomy" id="1766165"/>
    <lineage>
        <taxon>Bacteria</taxon>
        <taxon>Pseudomonadati</taxon>
        <taxon>Pseudomonadota</taxon>
        <taxon>Alphaproteobacteria</taxon>
        <taxon>Rhodospirillales</taxon>
        <taxon>Rhodospirillaceae</taxon>
        <taxon>Marinibaculum</taxon>
    </lineage>
</organism>
<keyword evidence="4" id="KW-0233">DNA recombination</keyword>
<dbReference type="PANTHER" id="PTHR33258:SF1">
    <property type="entry name" value="TRANSPOSASE INSL FOR INSERTION SEQUENCE ELEMENT IS186A-RELATED"/>
    <property type="match status" value="1"/>
</dbReference>
<evidence type="ECO:0000256" key="2">
    <source>
        <dbReference type="ARBA" id="ARBA00022578"/>
    </source>
</evidence>
<protein>
    <submittedName>
        <fullName evidence="6">IS4 family transposase</fullName>
    </submittedName>
</protein>
<feature type="domain" description="Transposase IS4-like" evidence="5">
    <location>
        <begin position="9"/>
        <end position="194"/>
    </location>
</feature>
<evidence type="ECO:0000313" key="7">
    <source>
        <dbReference type="Proteomes" id="UP001595528"/>
    </source>
</evidence>
<dbReference type="PANTHER" id="PTHR33258">
    <property type="entry name" value="TRANSPOSASE INSL FOR INSERTION SEQUENCE ELEMENT IS186A-RELATED"/>
    <property type="match status" value="1"/>
</dbReference>
<dbReference type="InterPro" id="IPR012337">
    <property type="entry name" value="RNaseH-like_sf"/>
</dbReference>
<dbReference type="Pfam" id="PF01609">
    <property type="entry name" value="DDE_Tnp_1"/>
    <property type="match status" value="1"/>
</dbReference>
<dbReference type="Proteomes" id="UP001595528">
    <property type="component" value="Unassembled WGS sequence"/>
</dbReference>
<feature type="non-terminal residue" evidence="6">
    <location>
        <position position="1"/>
    </location>
</feature>
<accession>A0ABV7KTE6</accession>
<dbReference type="NCBIfam" id="NF033592">
    <property type="entry name" value="transpos_IS4_1"/>
    <property type="match status" value="1"/>
</dbReference>
<name>A0ABV7KTE6_9PROT</name>
<dbReference type="SUPFAM" id="SSF53098">
    <property type="entry name" value="Ribonuclease H-like"/>
    <property type="match status" value="1"/>
</dbReference>
<dbReference type="RefSeq" id="WP_379897383.1">
    <property type="nucleotide sequence ID" value="NZ_JBHRTR010000002.1"/>
</dbReference>
<sequence length="252" mass="29096">RFQNGKIAAKVHVVFDPKAALPVFYEVTAANTNDITVAKERLPVENGATYIFDLGYYDFGFWADLDTKGCTFVTRLKKNTSVTVLENRVVPSGSNVIADQVVRLPMRMARNRHNPFDRPGRMVTVTLDTGKVLRLFSNDLESPAAEISELYRTRWQIELFFRWIKQNLRIRHFLGRSENAVRLQVATAIITYLLLKLMHRASRTKKAFGHFTRSIQHALFHRIEVATLVNRIERRDRKRTPETGPQLELKLT</sequence>
<proteinExistence type="inferred from homology"/>
<evidence type="ECO:0000313" key="6">
    <source>
        <dbReference type="EMBL" id="MFC3225651.1"/>
    </source>
</evidence>
<dbReference type="Gene3D" id="3.90.350.10">
    <property type="entry name" value="Transposase Inhibitor Protein From Tn5, Chain A, domain 1"/>
    <property type="match status" value="1"/>
</dbReference>
<evidence type="ECO:0000259" key="5">
    <source>
        <dbReference type="Pfam" id="PF01609"/>
    </source>
</evidence>
<keyword evidence="7" id="KW-1185">Reference proteome</keyword>
<dbReference type="InterPro" id="IPR002559">
    <property type="entry name" value="Transposase_11"/>
</dbReference>